<dbReference type="SUPFAM" id="SSF51735">
    <property type="entry name" value="NAD(P)-binding Rossmann-fold domains"/>
    <property type="match status" value="1"/>
</dbReference>
<dbReference type="GO" id="GO:0050661">
    <property type="term" value="F:NADP binding"/>
    <property type="evidence" value="ECO:0007669"/>
    <property type="project" value="InterPro"/>
</dbReference>
<comment type="similarity">
    <text evidence="2 9 14">Belongs to the glutamyl-tRNA reductase family.</text>
</comment>
<dbReference type="GO" id="GO:0019353">
    <property type="term" value="P:protoporphyrinogen IX biosynthetic process from glutamate"/>
    <property type="evidence" value="ECO:0007669"/>
    <property type="project" value="TreeGrafter"/>
</dbReference>
<evidence type="ECO:0000256" key="11">
    <source>
        <dbReference type="PIRSR" id="PIRSR000445-2"/>
    </source>
</evidence>
<evidence type="ECO:0000256" key="14">
    <source>
        <dbReference type="RuleBase" id="RU000584"/>
    </source>
</evidence>
<dbReference type="AlphaFoldDB" id="A0A1A8XMA4"/>
<dbReference type="RefSeq" id="WP_186410458.1">
    <property type="nucleotide sequence ID" value="NZ_FLQY01000096.1"/>
</dbReference>
<evidence type="ECO:0000256" key="12">
    <source>
        <dbReference type="PIRSR" id="PIRSR000445-3"/>
    </source>
</evidence>
<sequence length="420" mass="46847">MAIYSIGINHRTAPLALRERVAFHNEELRRALTDLSSSGRVHEAAILSTCNRTEIYCQADSPLATTQWLAQYRHLPHHELEPYFYHHPDREAVRHAFRVASGLDSMVLGEPQILGQMKDAVRIAREAGTLGVTLNKLFQHTFAVAKDVRSTTAIGSNVVSMAAAAVRLAERIFERIANQRVLFIGAGEMIELCAAHFAAQKPKQIVIANRTIDRGRKLADRFGATAIRLEDVGERLAEFDIVVSCTASQLPIIGLGLVERAIRARRHRPIFMVDLAVPRDVEVDVGELDDVFLYTVDDLAQVVESGLESRQSAVVDAEAIVAARVDSFLLWLQTRDTVPVIRSLRDAAERTRRHEMEHALKLLAKGESPESVLDQLSHRLTNKFLHSPTQALNQAEGDRSELQALATRLFHLHPDFHSGE</sequence>
<evidence type="ECO:0000256" key="4">
    <source>
        <dbReference type="ARBA" id="ARBA00022857"/>
    </source>
</evidence>
<feature type="binding site" evidence="9 11">
    <location>
        <begin position="110"/>
        <end position="112"/>
    </location>
    <ligand>
        <name>substrate</name>
    </ligand>
</feature>
<evidence type="ECO:0000256" key="5">
    <source>
        <dbReference type="ARBA" id="ARBA00023002"/>
    </source>
</evidence>
<dbReference type="UniPathway" id="UPA00251">
    <property type="reaction ID" value="UER00316"/>
</dbReference>
<evidence type="ECO:0000313" key="18">
    <source>
        <dbReference type="EMBL" id="SBT06304.1"/>
    </source>
</evidence>
<proteinExistence type="inferred from homology"/>
<keyword evidence="4 9" id="KW-0521">NADP</keyword>
<gene>
    <name evidence="9 18" type="primary">hemA</name>
    <name evidence="18" type="ORF">PROAA_1850006</name>
</gene>
<dbReference type="InterPro" id="IPR036453">
    <property type="entry name" value="GluRdtase_dimer_dom_sf"/>
</dbReference>
<dbReference type="InterPro" id="IPR036291">
    <property type="entry name" value="NAD(P)-bd_dom_sf"/>
</dbReference>
<feature type="domain" description="Tetrapyrrole biosynthesis glutamyl-tRNA reductase dimerisation" evidence="15">
    <location>
        <begin position="317"/>
        <end position="412"/>
    </location>
</feature>
<dbReference type="PANTHER" id="PTHR43013:SF1">
    <property type="entry name" value="GLUTAMYL-TRNA REDUCTASE"/>
    <property type="match status" value="1"/>
</dbReference>
<name>A0A1A8XMA4_9RHOO</name>
<evidence type="ECO:0000256" key="1">
    <source>
        <dbReference type="ARBA" id="ARBA00005059"/>
    </source>
</evidence>
<evidence type="ECO:0000313" key="19">
    <source>
        <dbReference type="Proteomes" id="UP000199600"/>
    </source>
</evidence>
<feature type="site" description="Important for activity" evidence="9 13">
    <location>
        <position position="95"/>
    </location>
</feature>
<dbReference type="SUPFAM" id="SSF69742">
    <property type="entry name" value="Glutamyl tRNA-reductase catalytic, N-terminal domain"/>
    <property type="match status" value="1"/>
</dbReference>
<evidence type="ECO:0000256" key="3">
    <source>
        <dbReference type="ARBA" id="ARBA00012970"/>
    </source>
</evidence>
<keyword evidence="5 9" id="KW-0560">Oxidoreductase</keyword>
<dbReference type="Gene3D" id="3.30.460.30">
    <property type="entry name" value="Glutamyl-tRNA reductase, N-terminal domain"/>
    <property type="match status" value="1"/>
</dbReference>
<dbReference type="InterPro" id="IPR018214">
    <property type="entry name" value="GluRdtase_CS"/>
</dbReference>
<evidence type="ECO:0000256" key="2">
    <source>
        <dbReference type="ARBA" id="ARBA00005916"/>
    </source>
</evidence>
<dbReference type="InterPro" id="IPR015896">
    <property type="entry name" value="4pyrrol_synth_GluRdtase_dimer"/>
</dbReference>
<dbReference type="Pfam" id="PF05201">
    <property type="entry name" value="GlutR_N"/>
    <property type="match status" value="1"/>
</dbReference>
<comment type="miscellaneous">
    <text evidence="9">During catalysis, the active site Cys acts as a nucleophile attacking the alpha-carbonyl group of tRNA-bound glutamate with the formation of a thioester intermediate between enzyme and glutamate, and the concomitant release of tRNA(Glu). The thioester intermediate is finally reduced by direct hydride transfer from NADPH, to form the product GSA.</text>
</comment>
<comment type="catalytic activity">
    <reaction evidence="7 9 14">
        <text>(S)-4-amino-5-oxopentanoate + tRNA(Glu) + NADP(+) = L-glutamyl-tRNA(Glu) + NADPH + H(+)</text>
        <dbReference type="Rhea" id="RHEA:12344"/>
        <dbReference type="Rhea" id="RHEA-COMP:9663"/>
        <dbReference type="Rhea" id="RHEA-COMP:9680"/>
        <dbReference type="ChEBI" id="CHEBI:15378"/>
        <dbReference type="ChEBI" id="CHEBI:57501"/>
        <dbReference type="ChEBI" id="CHEBI:57783"/>
        <dbReference type="ChEBI" id="CHEBI:58349"/>
        <dbReference type="ChEBI" id="CHEBI:78442"/>
        <dbReference type="ChEBI" id="CHEBI:78520"/>
        <dbReference type="EC" id="1.2.1.70"/>
    </reaction>
</comment>
<dbReference type="PROSITE" id="PS00747">
    <property type="entry name" value="GLUTR"/>
    <property type="match status" value="1"/>
</dbReference>
<feature type="binding site" evidence="9 12">
    <location>
        <begin position="185"/>
        <end position="190"/>
    </location>
    <ligand>
        <name>NADP(+)</name>
        <dbReference type="ChEBI" id="CHEBI:58349"/>
    </ligand>
</feature>
<dbReference type="CDD" id="cd05213">
    <property type="entry name" value="NAD_bind_Glutamyl_tRNA_reduct"/>
    <property type="match status" value="1"/>
</dbReference>
<evidence type="ECO:0000256" key="9">
    <source>
        <dbReference type="HAMAP-Rule" id="MF_00087"/>
    </source>
</evidence>
<organism evidence="18 19">
    <name type="scientific">Candidatus Propionivibrio aalborgensis</name>
    <dbReference type="NCBI Taxonomy" id="1860101"/>
    <lineage>
        <taxon>Bacteria</taxon>
        <taxon>Pseudomonadati</taxon>
        <taxon>Pseudomonadota</taxon>
        <taxon>Betaproteobacteria</taxon>
        <taxon>Rhodocyclales</taxon>
        <taxon>Rhodocyclaceae</taxon>
        <taxon>Propionivibrio</taxon>
    </lineage>
</organism>
<feature type="binding site" evidence="9 11">
    <location>
        <position position="105"/>
    </location>
    <ligand>
        <name>substrate</name>
    </ligand>
</feature>
<dbReference type="EMBL" id="FLQY01000096">
    <property type="protein sequence ID" value="SBT06304.1"/>
    <property type="molecule type" value="Genomic_DNA"/>
</dbReference>
<dbReference type="InterPro" id="IPR006151">
    <property type="entry name" value="Shikm_DH/Glu-tRNA_Rdtase"/>
</dbReference>
<dbReference type="InterPro" id="IPR000343">
    <property type="entry name" value="4pyrrol_synth_GluRdtase"/>
</dbReference>
<evidence type="ECO:0000256" key="7">
    <source>
        <dbReference type="ARBA" id="ARBA00047464"/>
    </source>
</evidence>
<evidence type="ECO:0000259" key="15">
    <source>
        <dbReference type="Pfam" id="PF00745"/>
    </source>
</evidence>
<evidence type="ECO:0000256" key="6">
    <source>
        <dbReference type="ARBA" id="ARBA00023244"/>
    </source>
</evidence>
<dbReference type="PANTHER" id="PTHR43013">
    <property type="entry name" value="GLUTAMYL-TRNA REDUCTASE"/>
    <property type="match status" value="1"/>
</dbReference>
<feature type="binding site" evidence="9 11">
    <location>
        <position position="116"/>
    </location>
    <ligand>
        <name>substrate</name>
    </ligand>
</feature>
<evidence type="ECO:0000259" key="17">
    <source>
        <dbReference type="Pfam" id="PF05201"/>
    </source>
</evidence>
<evidence type="ECO:0000256" key="13">
    <source>
        <dbReference type="PIRSR" id="PIRSR000445-4"/>
    </source>
</evidence>
<dbReference type="Pfam" id="PF00745">
    <property type="entry name" value="GlutR_dimer"/>
    <property type="match status" value="1"/>
</dbReference>
<dbReference type="PIRSF" id="PIRSF000445">
    <property type="entry name" value="4pyrrol_synth_GluRdtase"/>
    <property type="match status" value="1"/>
</dbReference>
<dbReference type="Pfam" id="PF01488">
    <property type="entry name" value="Shikimate_DH"/>
    <property type="match status" value="1"/>
</dbReference>
<dbReference type="EC" id="1.2.1.70" evidence="3 9"/>
<evidence type="ECO:0000256" key="10">
    <source>
        <dbReference type="PIRSR" id="PIRSR000445-1"/>
    </source>
</evidence>
<evidence type="ECO:0000259" key="16">
    <source>
        <dbReference type="Pfam" id="PF01488"/>
    </source>
</evidence>
<dbReference type="SUPFAM" id="SSF69075">
    <property type="entry name" value="Glutamyl tRNA-reductase dimerization domain"/>
    <property type="match status" value="1"/>
</dbReference>
<keyword evidence="19" id="KW-1185">Reference proteome</keyword>
<dbReference type="Proteomes" id="UP000199600">
    <property type="component" value="Unassembled WGS sequence"/>
</dbReference>
<dbReference type="HAMAP" id="MF_00087">
    <property type="entry name" value="Glu_tRNA_reductase"/>
    <property type="match status" value="1"/>
</dbReference>
<comment type="pathway">
    <text evidence="1 9 14">Porphyrin-containing compound metabolism; protoporphyrin-IX biosynthesis; 5-aminolevulinate from L-glutamyl-tRNA(Glu): step 1/2.</text>
</comment>
<evidence type="ECO:0000256" key="8">
    <source>
        <dbReference type="ARBA" id="ARBA00068659"/>
    </source>
</evidence>
<dbReference type="FunFam" id="3.30.460.30:FF:000001">
    <property type="entry name" value="Glutamyl-tRNA reductase"/>
    <property type="match status" value="1"/>
</dbReference>
<dbReference type="NCBIfam" id="TIGR01035">
    <property type="entry name" value="hemA"/>
    <property type="match status" value="1"/>
</dbReference>
<comment type="function">
    <text evidence="9">Catalyzes the NADPH-dependent reduction of glutamyl-tRNA(Glu) to glutamate 1-semialdehyde (GSA).</text>
</comment>
<dbReference type="FunFam" id="3.40.50.720:FF:000031">
    <property type="entry name" value="Glutamyl-tRNA reductase"/>
    <property type="match status" value="1"/>
</dbReference>
<dbReference type="Gene3D" id="3.40.50.720">
    <property type="entry name" value="NAD(P)-binding Rossmann-like Domain"/>
    <property type="match status" value="1"/>
</dbReference>
<protein>
    <recommendedName>
        <fullName evidence="8 9">Glutamyl-tRNA reductase</fullName>
        <shortName evidence="9">GluTR</shortName>
        <ecNumber evidence="3 9">1.2.1.70</ecNumber>
    </recommendedName>
</protein>
<reference evidence="18 19" key="1">
    <citation type="submission" date="2016-06" db="EMBL/GenBank/DDBJ databases">
        <authorList>
            <person name="Kjaerup R.B."/>
            <person name="Dalgaard T.S."/>
            <person name="Juul-Madsen H.R."/>
        </authorList>
    </citation>
    <scope>NUCLEOTIDE SEQUENCE [LARGE SCALE GENOMIC DNA]</scope>
    <source>
        <strain evidence="18">2</strain>
    </source>
</reference>
<dbReference type="GO" id="GO:0008883">
    <property type="term" value="F:glutamyl-tRNA reductase activity"/>
    <property type="evidence" value="ECO:0007669"/>
    <property type="project" value="UniProtKB-UniRule"/>
</dbReference>
<dbReference type="InterPro" id="IPR036343">
    <property type="entry name" value="GluRdtase_N_sf"/>
</dbReference>
<accession>A0A1A8XMA4</accession>
<feature type="domain" description="Quinate/shikimate 5-dehydrogenase/glutamyl-tRNA reductase" evidence="16">
    <location>
        <begin position="168"/>
        <end position="302"/>
    </location>
</feature>
<feature type="binding site" evidence="9 11">
    <location>
        <begin position="49"/>
        <end position="52"/>
    </location>
    <ligand>
        <name>substrate</name>
    </ligand>
</feature>
<comment type="domain">
    <text evidence="9">Possesses an unusual extended V-shaped dimeric structure with each monomer consisting of three distinct domains arranged along a curved 'spinal' alpha-helix. The N-terminal catalytic domain specifically recognizes the glutamate moiety of the substrate. The second domain is the NADPH-binding domain, and the third C-terminal domain is responsible for dimerization.</text>
</comment>
<feature type="domain" description="Glutamyl-tRNA reductase N-terminal" evidence="17">
    <location>
        <begin position="6"/>
        <end position="152"/>
    </location>
</feature>
<dbReference type="InterPro" id="IPR015895">
    <property type="entry name" value="4pyrrol_synth_GluRdtase_N"/>
</dbReference>
<keyword evidence="6 9" id="KW-0627">Porphyrin biosynthesis</keyword>
<feature type="active site" description="Nucleophile" evidence="9 10">
    <location>
        <position position="50"/>
    </location>
</feature>
<comment type="subunit">
    <text evidence="9">Homodimer.</text>
</comment>